<gene>
    <name evidence="6" type="ORF">GPM918_LOCUS4728</name>
    <name evidence="7" type="ORF">OVA965_LOCUS14767</name>
    <name evidence="8" type="ORF">SRO942_LOCUS4729</name>
    <name evidence="9" type="ORF">TMI583_LOCUS14771</name>
</gene>
<keyword evidence="3" id="KW-0378">Hydrolase</keyword>
<dbReference type="SUPFAM" id="SSF53098">
    <property type="entry name" value="Ribonuclease H-like"/>
    <property type="match status" value="1"/>
</dbReference>
<evidence type="ECO:0000256" key="4">
    <source>
        <dbReference type="ARBA" id="ARBA00022839"/>
    </source>
</evidence>
<sequence>MASSDDRLIWLDLEMNGLDLEKHTIVEIAVATSDWHCKNYKEGPDIVIHHSQDVIDNMNEWCVEHHTKSGLITQILSSHVSLYDAESAVIEFLSLEQITPGLGILGGNSVFVDRWFIQKHMPRLAEYLSKKIIDCSTIKELILRWQPLRFRKVPYKQMKHRASDDIRESINELKYYYKHMFISSAKQQILLRSPPYEWEIMQNPKTHIVWLKINFLYNNKDFINDLTIIITDGNLNLINELYIENISKSNSQLLIDFLHKNILVNRISPLAGEFVDVDRVVMSQICPDFVKVCHYRNIDVDIISTLCSKWFPNVYKQRPIVDNSAQVNSRPKLKSYIELLKYYRANIFRQDMDRDNSSK</sequence>
<comment type="caution">
    <text evidence="6">The sequence shown here is derived from an EMBL/GenBank/DDBJ whole genome shotgun (WGS) entry which is preliminary data.</text>
</comment>
<dbReference type="NCBIfam" id="NF003765">
    <property type="entry name" value="PRK05359.1"/>
    <property type="match status" value="1"/>
</dbReference>
<comment type="similarity">
    <text evidence="1">Belongs to the oligoribonuclease family.</text>
</comment>
<proteinExistence type="inferred from homology"/>
<dbReference type="GO" id="GO:0000175">
    <property type="term" value="F:3'-5'-RNA exonuclease activity"/>
    <property type="evidence" value="ECO:0007669"/>
    <property type="project" value="InterPro"/>
</dbReference>
<evidence type="ECO:0000256" key="1">
    <source>
        <dbReference type="ARBA" id="ARBA00009921"/>
    </source>
</evidence>
<evidence type="ECO:0000313" key="10">
    <source>
        <dbReference type="Proteomes" id="UP000663829"/>
    </source>
</evidence>
<reference evidence="6" key="1">
    <citation type="submission" date="2021-02" db="EMBL/GenBank/DDBJ databases">
        <authorList>
            <person name="Nowell W R."/>
        </authorList>
    </citation>
    <scope>NUCLEOTIDE SEQUENCE</scope>
</reference>
<keyword evidence="4" id="KW-0269">Exonuclease</keyword>
<dbReference type="GO" id="GO:0003676">
    <property type="term" value="F:nucleic acid binding"/>
    <property type="evidence" value="ECO:0007669"/>
    <property type="project" value="InterPro"/>
</dbReference>
<dbReference type="EMBL" id="CAJNOQ010000649">
    <property type="protein sequence ID" value="CAF0824587.1"/>
    <property type="molecule type" value="Genomic_DNA"/>
</dbReference>
<evidence type="ECO:0000313" key="8">
    <source>
        <dbReference type="EMBL" id="CAF3611254.1"/>
    </source>
</evidence>
<dbReference type="EMBL" id="CAJNOK010006489">
    <property type="protein sequence ID" value="CAF1005307.1"/>
    <property type="molecule type" value="Genomic_DNA"/>
</dbReference>
<keyword evidence="2" id="KW-0540">Nuclease</keyword>
<name>A0A813UE16_9BILA</name>
<evidence type="ECO:0000313" key="9">
    <source>
        <dbReference type="EMBL" id="CAF3774474.1"/>
    </source>
</evidence>
<dbReference type="PANTHER" id="PTHR11046:SF0">
    <property type="entry name" value="OLIGORIBONUCLEASE, MITOCHONDRIAL"/>
    <property type="match status" value="1"/>
</dbReference>
<organism evidence="6 10">
    <name type="scientific">Didymodactylos carnosus</name>
    <dbReference type="NCBI Taxonomy" id="1234261"/>
    <lineage>
        <taxon>Eukaryota</taxon>
        <taxon>Metazoa</taxon>
        <taxon>Spiralia</taxon>
        <taxon>Gnathifera</taxon>
        <taxon>Rotifera</taxon>
        <taxon>Eurotatoria</taxon>
        <taxon>Bdelloidea</taxon>
        <taxon>Philodinida</taxon>
        <taxon>Philodinidae</taxon>
        <taxon>Didymodactylos</taxon>
    </lineage>
</organism>
<dbReference type="CDD" id="cd06135">
    <property type="entry name" value="Orn"/>
    <property type="match status" value="1"/>
</dbReference>
<dbReference type="Proteomes" id="UP000681722">
    <property type="component" value="Unassembled WGS sequence"/>
</dbReference>
<dbReference type="InterPro" id="IPR022894">
    <property type="entry name" value="Oligoribonuclease"/>
</dbReference>
<dbReference type="InterPro" id="IPR036397">
    <property type="entry name" value="RNaseH_sf"/>
</dbReference>
<dbReference type="Proteomes" id="UP000682733">
    <property type="component" value="Unassembled WGS sequence"/>
</dbReference>
<dbReference type="EMBL" id="CAJOBC010000649">
    <property type="protein sequence ID" value="CAF3611254.1"/>
    <property type="molecule type" value="Genomic_DNA"/>
</dbReference>
<dbReference type="SMART" id="SM00479">
    <property type="entry name" value="EXOIII"/>
    <property type="match status" value="1"/>
</dbReference>
<dbReference type="EMBL" id="CAJOBA010006498">
    <property type="protein sequence ID" value="CAF3774474.1"/>
    <property type="molecule type" value="Genomic_DNA"/>
</dbReference>
<evidence type="ECO:0000313" key="6">
    <source>
        <dbReference type="EMBL" id="CAF0824587.1"/>
    </source>
</evidence>
<protein>
    <recommendedName>
        <fullName evidence="5">Exonuclease domain-containing protein</fullName>
    </recommendedName>
</protein>
<feature type="domain" description="Exonuclease" evidence="5">
    <location>
        <begin position="7"/>
        <end position="182"/>
    </location>
</feature>
<keyword evidence="10" id="KW-1185">Reference proteome</keyword>
<dbReference type="PANTHER" id="PTHR11046">
    <property type="entry name" value="OLIGORIBONUCLEASE, MITOCHONDRIAL"/>
    <property type="match status" value="1"/>
</dbReference>
<dbReference type="Pfam" id="PF00929">
    <property type="entry name" value="RNase_T"/>
    <property type="match status" value="1"/>
</dbReference>
<evidence type="ECO:0000313" key="7">
    <source>
        <dbReference type="EMBL" id="CAF1005307.1"/>
    </source>
</evidence>
<dbReference type="Proteomes" id="UP000663829">
    <property type="component" value="Unassembled WGS sequence"/>
</dbReference>
<evidence type="ECO:0000256" key="2">
    <source>
        <dbReference type="ARBA" id="ARBA00022722"/>
    </source>
</evidence>
<evidence type="ECO:0000256" key="3">
    <source>
        <dbReference type="ARBA" id="ARBA00022801"/>
    </source>
</evidence>
<evidence type="ECO:0000259" key="5">
    <source>
        <dbReference type="SMART" id="SM00479"/>
    </source>
</evidence>
<dbReference type="OrthoDB" id="270189at2759"/>
<accession>A0A813UE16</accession>
<dbReference type="AlphaFoldDB" id="A0A813UE16"/>
<dbReference type="Gene3D" id="3.30.420.10">
    <property type="entry name" value="Ribonuclease H-like superfamily/Ribonuclease H"/>
    <property type="match status" value="2"/>
</dbReference>
<dbReference type="InterPro" id="IPR012337">
    <property type="entry name" value="RNaseH-like_sf"/>
</dbReference>
<dbReference type="Proteomes" id="UP000677228">
    <property type="component" value="Unassembled WGS sequence"/>
</dbReference>
<dbReference type="InterPro" id="IPR013520">
    <property type="entry name" value="Ribonucl_H"/>
</dbReference>